<evidence type="ECO:0000313" key="1">
    <source>
        <dbReference type="EMBL" id="MQL82216.1"/>
    </source>
</evidence>
<comment type="caution">
    <text evidence="1">The sequence shown here is derived from an EMBL/GenBank/DDBJ whole genome shotgun (WGS) entry which is preliminary data.</text>
</comment>
<evidence type="ECO:0000313" key="2">
    <source>
        <dbReference type="Proteomes" id="UP000652761"/>
    </source>
</evidence>
<protein>
    <recommendedName>
        <fullName evidence="3">Aminotransferase-like plant mobile domain-containing protein</fullName>
    </recommendedName>
</protein>
<organism evidence="1 2">
    <name type="scientific">Colocasia esculenta</name>
    <name type="common">Wild taro</name>
    <name type="synonym">Arum esculentum</name>
    <dbReference type="NCBI Taxonomy" id="4460"/>
    <lineage>
        <taxon>Eukaryota</taxon>
        <taxon>Viridiplantae</taxon>
        <taxon>Streptophyta</taxon>
        <taxon>Embryophyta</taxon>
        <taxon>Tracheophyta</taxon>
        <taxon>Spermatophyta</taxon>
        <taxon>Magnoliopsida</taxon>
        <taxon>Liliopsida</taxon>
        <taxon>Araceae</taxon>
        <taxon>Aroideae</taxon>
        <taxon>Colocasieae</taxon>
        <taxon>Colocasia</taxon>
    </lineage>
</organism>
<name>A0A843UJF4_COLES</name>
<dbReference type="AlphaFoldDB" id="A0A843UJF4"/>
<accession>A0A843UJF4</accession>
<gene>
    <name evidence="1" type="ORF">Taro_014677</name>
</gene>
<dbReference type="Proteomes" id="UP000652761">
    <property type="component" value="Unassembled WGS sequence"/>
</dbReference>
<keyword evidence="2" id="KW-1185">Reference proteome</keyword>
<sequence>MASSSTGQSPGANPGVLSEVPGHLSTRLAKGEEIPAFPSQGQVRAFSWLVNLVNAITLDMRSFIGMWHLNFMVVLAKNMKDMWWGFDALGALVERWHPHTHTFVFQGFEASVLLEESSVYCSRAWYEPEGEIKCVTAHLKSRDAWRDHLAFLVMDDFIVRPLFMRTIEFRAKTREDRDLWLIGAGQMVVYQPHRCHCQLGIPRGIPTSFNGTDMIVTGKNERMIKKSNEDLEEVYGEQEGGTGGAGNAGRHMAVRGFYGHHLSHFL</sequence>
<evidence type="ECO:0008006" key="3">
    <source>
        <dbReference type="Google" id="ProtNLM"/>
    </source>
</evidence>
<reference evidence="1" key="1">
    <citation type="submission" date="2017-07" db="EMBL/GenBank/DDBJ databases">
        <title>Taro Niue Genome Assembly and Annotation.</title>
        <authorList>
            <person name="Atibalentja N."/>
            <person name="Keating K."/>
            <person name="Fields C.J."/>
        </authorList>
    </citation>
    <scope>NUCLEOTIDE SEQUENCE</scope>
    <source>
        <strain evidence="1">Niue_2</strain>
        <tissue evidence="1">Leaf</tissue>
    </source>
</reference>
<dbReference type="EMBL" id="NMUH01000616">
    <property type="protein sequence ID" value="MQL82216.1"/>
    <property type="molecule type" value="Genomic_DNA"/>
</dbReference>
<proteinExistence type="predicted"/>